<dbReference type="Proteomes" id="UP000823749">
    <property type="component" value="Chromosome 9"/>
</dbReference>
<comment type="subunit">
    <text evidence="3">Monomer.</text>
</comment>
<evidence type="ECO:0000256" key="3">
    <source>
        <dbReference type="ARBA" id="ARBA00011245"/>
    </source>
</evidence>
<dbReference type="GO" id="GO:0052725">
    <property type="term" value="F:inositol-1,3,4-trisphosphate 6-kinase activity"/>
    <property type="evidence" value="ECO:0007669"/>
    <property type="project" value="InterPro"/>
</dbReference>
<dbReference type="Gene3D" id="3.30.470.20">
    <property type="entry name" value="ATP-grasp fold, B domain"/>
    <property type="match status" value="1"/>
</dbReference>
<comment type="cofactor">
    <cofactor evidence="1">
        <name>Mg(2+)</name>
        <dbReference type="ChEBI" id="CHEBI:18420"/>
    </cofactor>
</comment>
<keyword evidence="9" id="KW-0067">ATP-binding</keyword>
<keyword evidence="5" id="KW-0808">Transferase</keyword>
<keyword evidence="10" id="KW-0460">Magnesium</keyword>
<evidence type="ECO:0000256" key="8">
    <source>
        <dbReference type="ARBA" id="ARBA00022777"/>
    </source>
</evidence>
<dbReference type="GO" id="GO:0047325">
    <property type="term" value="F:inositol-3,4,5,6-tetrakisphosphate 1-kinase activity"/>
    <property type="evidence" value="ECO:0007669"/>
    <property type="project" value="InterPro"/>
</dbReference>
<comment type="similarity">
    <text evidence="2">Belongs to the ITPK1 family.</text>
</comment>
<gene>
    <name evidence="12" type="ORF">RHGRI_026548</name>
</gene>
<evidence type="ECO:0000256" key="1">
    <source>
        <dbReference type="ARBA" id="ARBA00001946"/>
    </source>
</evidence>
<dbReference type="GO" id="GO:0052726">
    <property type="term" value="F:inositol-1,3,4-trisphosphate 5-kinase activity"/>
    <property type="evidence" value="ECO:0007669"/>
    <property type="project" value="InterPro"/>
</dbReference>
<dbReference type="EMBL" id="JACTNZ010000009">
    <property type="protein sequence ID" value="KAG5531970.1"/>
    <property type="molecule type" value="Genomic_DNA"/>
</dbReference>
<evidence type="ECO:0000256" key="2">
    <source>
        <dbReference type="ARBA" id="ARBA00009601"/>
    </source>
</evidence>
<sequence>MSRVFNREGLSKLKPPIVLQEFVNHSGVIFKVYVVGDYVKCLKRNSLPRERRIMVMVVEGGVEAVLEAGFGRDWVCLGEKRE</sequence>
<evidence type="ECO:0000256" key="7">
    <source>
        <dbReference type="ARBA" id="ARBA00022741"/>
    </source>
</evidence>
<dbReference type="PANTHER" id="PTHR14217">
    <property type="entry name" value="INOSITOL-TETRAKISPHOSPHATE 1-KINASE"/>
    <property type="match status" value="1"/>
</dbReference>
<name>A0AAV6IVK3_9ERIC</name>
<reference evidence="12" key="1">
    <citation type="submission" date="2020-08" db="EMBL/GenBank/DDBJ databases">
        <title>Plant Genome Project.</title>
        <authorList>
            <person name="Zhang R.-G."/>
        </authorList>
    </citation>
    <scope>NUCLEOTIDE SEQUENCE</scope>
    <source>
        <strain evidence="12">WSP0</strain>
        <tissue evidence="12">Leaf</tissue>
    </source>
</reference>
<dbReference type="GO" id="GO:0005524">
    <property type="term" value="F:ATP binding"/>
    <property type="evidence" value="ECO:0007669"/>
    <property type="project" value="UniProtKB-KW"/>
</dbReference>
<keyword evidence="6" id="KW-0479">Metal-binding</keyword>
<evidence type="ECO:0000313" key="12">
    <source>
        <dbReference type="EMBL" id="KAG5531970.1"/>
    </source>
</evidence>
<feature type="domain" description="Inositol 1,3,4-trisphosphate 5/6-kinase ATP-grasp" evidence="11">
    <location>
        <begin position="1"/>
        <end position="49"/>
    </location>
</feature>
<protein>
    <recommendedName>
        <fullName evidence="4">inositol-1,3,4-trisphosphate 5/6-kinase</fullName>
        <ecNumber evidence="4">2.7.1.159</ecNumber>
    </recommendedName>
</protein>
<evidence type="ECO:0000256" key="9">
    <source>
        <dbReference type="ARBA" id="ARBA00022840"/>
    </source>
</evidence>
<dbReference type="PANTHER" id="PTHR14217:SF24">
    <property type="entry name" value="INOSITOL-TETRAKISPHOSPHATE 1-KINASE 1"/>
    <property type="match status" value="1"/>
</dbReference>
<evidence type="ECO:0000256" key="5">
    <source>
        <dbReference type="ARBA" id="ARBA00022679"/>
    </source>
</evidence>
<evidence type="ECO:0000256" key="6">
    <source>
        <dbReference type="ARBA" id="ARBA00022723"/>
    </source>
</evidence>
<evidence type="ECO:0000256" key="4">
    <source>
        <dbReference type="ARBA" id="ARBA00012017"/>
    </source>
</evidence>
<dbReference type="GO" id="GO:0000287">
    <property type="term" value="F:magnesium ion binding"/>
    <property type="evidence" value="ECO:0007669"/>
    <property type="project" value="InterPro"/>
</dbReference>
<dbReference type="InterPro" id="IPR008656">
    <property type="entry name" value="Inositol_tetrakis-P_1-kinase"/>
</dbReference>
<comment type="caution">
    <text evidence="12">The sequence shown here is derived from an EMBL/GenBank/DDBJ whole genome shotgun (WGS) entry which is preliminary data.</text>
</comment>
<evidence type="ECO:0000256" key="10">
    <source>
        <dbReference type="ARBA" id="ARBA00022842"/>
    </source>
</evidence>
<evidence type="ECO:0000313" key="13">
    <source>
        <dbReference type="Proteomes" id="UP000823749"/>
    </source>
</evidence>
<keyword evidence="8" id="KW-0418">Kinase</keyword>
<dbReference type="GO" id="GO:0032957">
    <property type="term" value="P:inositol trisphosphate metabolic process"/>
    <property type="evidence" value="ECO:0007669"/>
    <property type="project" value="InterPro"/>
</dbReference>
<keyword evidence="7" id="KW-0547">Nucleotide-binding</keyword>
<accession>A0AAV6IVK3</accession>
<evidence type="ECO:0000259" key="11">
    <source>
        <dbReference type="Pfam" id="PF05770"/>
    </source>
</evidence>
<organism evidence="12 13">
    <name type="scientific">Rhododendron griersonianum</name>
    <dbReference type="NCBI Taxonomy" id="479676"/>
    <lineage>
        <taxon>Eukaryota</taxon>
        <taxon>Viridiplantae</taxon>
        <taxon>Streptophyta</taxon>
        <taxon>Embryophyta</taxon>
        <taxon>Tracheophyta</taxon>
        <taxon>Spermatophyta</taxon>
        <taxon>Magnoliopsida</taxon>
        <taxon>eudicotyledons</taxon>
        <taxon>Gunneridae</taxon>
        <taxon>Pentapetalae</taxon>
        <taxon>asterids</taxon>
        <taxon>Ericales</taxon>
        <taxon>Ericaceae</taxon>
        <taxon>Ericoideae</taxon>
        <taxon>Rhodoreae</taxon>
        <taxon>Rhododendron</taxon>
    </lineage>
</organism>
<proteinExistence type="inferred from homology"/>
<dbReference type="Pfam" id="PF05770">
    <property type="entry name" value="Ins134_P3_kin"/>
    <property type="match status" value="1"/>
</dbReference>
<dbReference type="EC" id="2.7.1.159" evidence="4"/>
<keyword evidence="13" id="KW-1185">Reference proteome</keyword>
<dbReference type="AlphaFoldDB" id="A0AAV6IVK3"/>
<dbReference type="InterPro" id="IPR040464">
    <property type="entry name" value="InsP(3)kin_ATP-grasp"/>
</dbReference>
<dbReference type="GO" id="GO:0005737">
    <property type="term" value="C:cytoplasm"/>
    <property type="evidence" value="ECO:0007669"/>
    <property type="project" value="TreeGrafter"/>
</dbReference>